<dbReference type="Gene3D" id="1.10.10.60">
    <property type="entry name" value="Homeodomain-like"/>
    <property type="match status" value="1"/>
</dbReference>
<dbReference type="InterPro" id="IPR017930">
    <property type="entry name" value="Myb_dom"/>
</dbReference>
<dbReference type="EMBL" id="CH408035">
    <property type="protein sequence ID" value="EAQ83951.1"/>
    <property type="molecule type" value="Genomic_DNA"/>
</dbReference>
<dbReference type="AlphaFoldDB" id="Q2GNU9"/>
<sequence>MYPPGRHLPIWAFDSTLLSPPEFPMSLDASRQITQISVWPAWGAAALYIRAPGNATSHQLLGTEALCKLGAPLPSTACYIQALNPPHIYFVLFALHNSSSSLSLSFSWLYPASCSLDPGSVPHTSSPPRQARRHRDIQDFSVSRFIPAARLFPRVGRYGEEGNNSPQAPIVDIASLLQDSDSNESPVSPTQQPPFSTVPASATSTIQSTSGPPPALFAITTSPLSPRFGTADGTRVRVPSISGPTLSSRRASRPRSGGGKRSMPPHTLESPAKKQTKWSSQEDTLIIELRGSGMKWDDISKKLPGRSAISCRLHYQNYLERRSEWDEERKNKLARLYERFKSEMWAKVAEEMQLPWRAVEAMHWQLAPYNTPAYAQGGGGPPPPPTPSHPYYTHNPHPPTYPPYQHQQPSTTTSPIHSSATASPGPGGGLLPALSPYPQQYESAPGPGQGSSKRRASPPDHRLGSRESTRRRQDPYSSSSAAARDGPTRDDYPPPPPPPPQQQPSAAGGFGMGHALPAFGMGAAVPARRGSTRHGL</sequence>
<feature type="domain" description="Myb-like" evidence="2">
    <location>
        <begin position="270"/>
        <end position="319"/>
    </location>
</feature>
<dbReference type="PROSITE" id="PS50090">
    <property type="entry name" value="MYB_LIKE"/>
    <property type="match status" value="1"/>
</dbReference>
<evidence type="ECO:0000256" key="1">
    <source>
        <dbReference type="SAM" id="MobiDB-lite"/>
    </source>
</evidence>
<protein>
    <recommendedName>
        <fullName evidence="6">Myb-like domain-containing protein</fullName>
    </recommendedName>
</protein>
<dbReference type="SUPFAM" id="SSF46689">
    <property type="entry name" value="Homeodomain-like"/>
    <property type="match status" value="1"/>
</dbReference>
<dbReference type="Proteomes" id="UP000001056">
    <property type="component" value="Unassembled WGS sequence"/>
</dbReference>
<dbReference type="eggNOG" id="ENOG502S0D9">
    <property type="taxonomic scope" value="Eukaryota"/>
</dbReference>
<gene>
    <name evidence="4" type="ORF">CHGG_10355</name>
</gene>
<dbReference type="SMART" id="SM00717">
    <property type="entry name" value="SANT"/>
    <property type="match status" value="1"/>
</dbReference>
<dbReference type="RefSeq" id="XP_001228282.1">
    <property type="nucleotide sequence ID" value="XM_001228281.1"/>
</dbReference>
<name>Q2GNU9_CHAGB</name>
<feature type="compositionally biased region" description="Pro residues" evidence="1">
    <location>
        <begin position="493"/>
        <end position="502"/>
    </location>
</feature>
<evidence type="ECO:0008006" key="6">
    <source>
        <dbReference type="Google" id="ProtNLM"/>
    </source>
</evidence>
<organism evidence="4 5">
    <name type="scientific">Chaetomium globosum (strain ATCC 6205 / CBS 148.51 / DSM 1962 / NBRC 6347 / NRRL 1970)</name>
    <name type="common">Soil fungus</name>
    <dbReference type="NCBI Taxonomy" id="306901"/>
    <lineage>
        <taxon>Eukaryota</taxon>
        <taxon>Fungi</taxon>
        <taxon>Dikarya</taxon>
        <taxon>Ascomycota</taxon>
        <taxon>Pezizomycotina</taxon>
        <taxon>Sordariomycetes</taxon>
        <taxon>Sordariomycetidae</taxon>
        <taxon>Sordariales</taxon>
        <taxon>Chaetomiaceae</taxon>
        <taxon>Chaetomium</taxon>
    </lineage>
</organism>
<evidence type="ECO:0000259" key="2">
    <source>
        <dbReference type="PROSITE" id="PS50090"/>
    </source>
</evidence>
<dbReference type="PROSITE" id="PS51294">
    <property type="entry name" value="HTH_MYB"/>
    <property type="match status" value="1"/>
</dbReference>
<evidence type="ECO:0000313" key="4">
    <source>
        <dbReference type="EMBL" id="EAQ83951.1"/>
    </source>
</evidence>
<accession>Q2GNU9</accession>
<feature type="region of interest" description="Disordered" evidence="1">
    <location>
        <begin position="373"/>
        <end position="517"/>
    </location>
</feature>
<dbReference type="HOGENOM" id="CLU_508054_0_0_1"/>
<proteinExistence type="predicted"/>
<evidence type="ECO:0000313" key="5">
    <source>
        <dbReference type="Proteomes" id="UP000001056"/>
    </source>
</evidence>
<dbReference type="PANTHER" id="PTHR23246:SF24">
    <property type="entry name" value="MYB DNA-BINDING DOMAIN-CONTAINING PROTEIN"/>
    <property type="match status" value="1"/>
</dbReference>
<feature type="region of interest" description="Disordered" evidence="1">
    <location>
        <begin position="180"/>
        <end position="281"/>
    </location>
</feature>
<dbReference type="Pfam" id="PF00249">
    <property type="entry name" value="Myb_DNA-binding"/>
    <property type="match status" value="1"/>
</dbReference>
<dbReference type="CDD" id="cd00167">
    <property type="entry name" value="SANT"/>
    <property type="match status" value="1"/>
</dbReference>
<dbReference type="GeneID" id="4396942"/>
<dbReference type="InParanoid" id="Q2GNU9"/>
<dbReference type="InterPro" id="IPR053095">
    <property type="entry name" value="Actin-binding/GATA_Znf"/>
</dbReference>
<reference evidence="5" key="1">
    <citation type="journal article" date="2015" name="Genome Announc.">
        <title>Draft genome sequence of the cellulolytic fungus Chaetomium globosum.</title>
        <authorList>
            <person name="Cuomo C.A."/>
            <person name="Untereiner W.A."/>
            <person name="Ma L.-J."/>
            <person name="Grabherr M."/>
            <person name="Birren B.W."/>
        </authorList>
    </citation>
    <scope>NUCLEOTIDE SEQUENCE [LARGE SCALE GENOMIC DNA]</scope>
    <source>
        <strain evidence="5">ATCC 6205 / CBS 148.51 / DSM 1962 / NBRC 6347 / NRRL 1970</strain>
    </source>
</reference>
<feature type="compositionally biased region" description="Basic and acidic residues" evidence="1">
    <location>
        <begin position="457"/>
        <end position="474"/>
    </location>
</feature>
<keyword evidence="5" id="KW-1185">Reference proteome</keyword>
<dbReference type="PANTHER" id="PTHR23246">
    <property type="entry name" value="NEW-GLUE PROTEIN"/>
    <property type="match status" value="1"/>
</dbReference>
<feature type="domain" description="HTH myb-type" evidence="3">
    <location>
        <begin position="270"/>
        <end position="323"/>
    </location>
</feature>
<dbReference type="InterPro" id="IPR001005">
    <property type="entry name" value="SANT/Myb"/>
</dbReference>
<dbReference type="OrthoDB" id="2350934at2759"/>
<dbReference type="InterPro" id="IPR009057">
    <property type="entry name" value="Homeodomain-like_sf"/>
</dbReference>
<feature type="compositionally biased region" description="Low complexity" evidence="1">
    <location>
        <begin position="403"/>
        <end position="424"/>
    </location>
</feature>
<feature type="compositionally biased region" description="Polar residues" evidence="1">
    <location>
        <begin position="180"/>
        <end position="210"/>
    </location>
</feature>
<dbReference type="VEuPathDB" id="FungiDB:CHGG_10355"/>
<evidence type="ECO:0000259" key="3">
    <source>
        <dbReference type="PROSITE" id="PS51294"/>
    </source>
</evidence>